<dbReference type="PROSITE" id="PS51462">
    <property type="entry name" value="NUDIX"/>
    <property type="match status" value="1"/>
</dbReference>
<evidence type="ECO:0000256" key="1">
    <source>
        <dbReference type="ARBA" id="ARBA00022801"/>
    </source>
</evidence>
<dbReference type="InterPro" id="IPR000086">
    <property type="entry name" value="NUDIX_hydrolase_dom"/>
</dbReference>
<feature type="region of interest" description="Disordered" evidence="2">
    <location>
        <begin position="142"/>
        <end position="162"/>
    </location>
</feature>
<organism evidence="4 5">
    <name type="scientific">Nannochloropsis gaditana</name>
    <dbReference type="NCBI Taxonomy" id="72520"/>
    <lineage>
        <taxon>Eukaryota</taxon>
        <taxon>Sar</taxon>
        <taxon>Stramenopiles</taxon>
        <taxon>Ochrophyta</taxon>
        <taxon>Eustigmatophyceae</taxon>
        <taxon>Eustigmatales</taxon>
        <taxon>Monodopsidaceae</taxon>
        <taxon>Nannochloropsis</taxon>
    </lineage>
</organism>
<name>W7TTU0_9STRA</name>
<dbReference type="AlphaFoldDB" id="W7TTU0"/>
<evidence type="ECO:0000259" key="3">
    <source>
        <dbReference type="PROSITE" id="PS51462"/>
    </source>
</evidence>
<dbReference type="InterPro" id="IPR020084">
    <property type="entry name" value="NUDIX_hydrolase_CS"/>
</dbReference>
<comment type="caution">
    <text evidence="4">The sequence shown here is derived from an EMBL/GenBank/DDBJ whole genome shotgun (WGS) entry which is preliminary data.</text>
</comment>
<dbReference type="GO" id="GO:0006754">
    <property type="term" value="P:ATP biosynthetic process"/>
    <property type="evidence" value="ECO:0007669"/>
    <property type="project" value="TreeGrafter"/>
</dbReference>
<dbReference type="PANTHER" id="PTHR21340:SF0">
    <property type="entry name" value="BIS(5'-NUCLEOSYL)-TETRAPHOSPHATASE [ASYMMETRICAL]"/>
    <property type="match status" value="1"/>
</dbReference>
<evidence type="ECO:0000313" key="5">
    <source>
        <dbReference type="Proteomes" id="UP000019335"/>
    </source>
</evidence>
<feature type="compositionally biased region" description="Polar residues" evidence="2">
    <location>
        <begin position="150"/>
        <end position="162"/>
    </location>
</feature>
<evidence type="ECO:0000256" key="2">
    <source>
        <dbReference type="SAM" id="MobiDB-lite"/>
    </source>
</evidence>
<dbReference type="InterPro" id="IPR051325">
    <property type="entry name" value="Nudix_hydrolase_domain"/>
</dbReference>
<dbReference type="InterPro" id="IPR015797">
    <property type="entry name" value="NUDIX_hydrolase-like_dom_sf"/>
</dbReference>
<dbReference type="Gene3D" id="3.90.79.10">
    <property type="entry name" value="Nucleoside Triphosphate Pyrophosphohydrolase"/>
    <property type="match status" value="1"/>
</dbReference>
<protein>
    <submittedName>
        <fullName evidence="4">Nudix hydrolase</fullName>
    </submittedName>
</protein>
<feature type="domain" description="Nudix hydrolase" evidence="3">
    <location>
        <begin position="405"/>
        <end position="535"/>
    </location>
</feature>
<dbReference type="Pfam" id="PF00293">
    <property type="entry name" value="NUDIX"/>
    <property type="match status" value="1"/>
</dbReference>
<gene>
    <name evidence="4" type="ORF">Naga_100006g21</name>
</gene>
<feature type="region of interest" description="Disordered" evidence="2">
    <location>
        <begin position="307"/>
        <end position="343"/>
    </location>
</feature>
<dbReference type="GO" id="GO:0006167">
    <property type="term" value="P:AMP biosynthetic process"/>
    <property type="evidence" value="ECO:0007669"/>
    <property type="project" value="TreeGrafter"/>
</dbReference>
<dbReference type="SUPFAM" id="SSF55811">
    <property type="entry name" value="Nudix"/>
    <property type="match status" value="1"/>
</dbReference>
<dbReference type="InterPro" id="IPR020476">
    <property type="entry name" value="Nudix_hydrolase"/>
</dbReference>
<dbReference type="PANTHER" id="PTHR21340">
    <property type="entry name" value="DIADENOSINE 5,5-P1,P4-TETRAPHOSPHATE PYROPHOSPHOHYDROLASE MUTT"/>
    <property type="match status" value="1"/>
</dbReference>
<keyword evidence="5" id="KW-1185">Reference proteome</keyword>
<sequence>MGFGGNVVEWRVFFRESAVEGVSFPFFHDAALLTSLNAPRAQAEKEEERTDTYLSVPHEAVGLKHRGTKGKLEVKIRTAAINEHEGNGVAGMEKWVKYKLGKGTKGFGEEEVKNRQLIELENVLKDHHLFDPRVYGSLKEQIQERESRNDTTPMSRGLEVQQQKSVDKRRVVGVYTGLTLTGNGKAGKRTEVHDRQVGLAERVLAHLGLEGHRGQERKADEKRQRAVEVMIEDCLLKVWSEGSNVGKRESIGWRTFAVEGKEKDVQGFLSETALGRWIYAGGQNSRAVVVGYPGFLISLDKEQWEEQGTEEYGRAKEEHRGGAVGEDQAGQSRGSKERMDLSECSTDPARETALEAQITHVHGSDRPPEVCQVAAAAVAAVTASRTFPIPPLPTNPHRGVKKAFKLKQISLVVVRHPDTGNFLAVEETKDKGWWLPAGHVDPGETFTEAAYRETLEEAGIGVVLRGILCVEHKLSSPSAGRLRVIFLGEPIHPTAPLKSVADEESIGARWVTVQEMKALRLRGNELMKWAEYVEKGGSVYPLSLLAEEGESCPLL</sequence>
<accession>W7TTU0</accession>
<dbReference type="GO" id="GO:0004081">
    <property type="term" value="F:bis(5'-nucleosyl)-tetraphosphatase (asymmetrical) activity"/>
    <property type="evidence" value="ECO:0007669"/>
    <property type="project" value="TreeGrafter"/>
</dbReference>
<dbReference type="OrthoDB" id="66089at2759"/>
<dbReference type="PROSITE" id="PS00893">
    <property type="entry name" value="NUDIX_BOX"/>
    <property type="match status" value="1"/>
</dbReference>
<dbReference type="PRINTS" id="PR00502">
    <property type="entry name" value="NUDIXFAMILY"/>
</dbReference>
<dbReference type="EMBL" id="AZIL01000126">
    <property type="protein sequence ID" value="EWM29552.1"/>
    <property type="molecule type" value="Genomic_DNA"/>
</dbReference>
<dbReference type="Proteomes" id="UP000019335">
    <property type="component" value="Chromosome 2"/>
</dbReference>
<feature type="compositionally biased region" description="Basic and acidic residues" evidence="2">
    <location>
        <begin position="311"/>
        <end position="321"/>
    </location>
</feature>
<reference evidence="4 5" key="1">
    <citation type="journal article" date="2014" name="Mol. Plant">
        <title>Chromosome Scale Genome Assembly and Transcriptome Profiling of Nannochloropsis gaditana in Nitrogen Depletion.</title>
        <authorList>
            <person name="Corteggiani Carpinelli E."/>
            <person name="Telatin A."/>
            <person name="Vitulo N."/>
            <person name="Forcato C."/>
            <person name="D'Angelo M."/>
            <person name="Schiavon R."/>
            <person name="Vezzi A."/>
            <person name="Giacometti G.M."/>
            <person name="Morosinotto T."/>
            <person name="Valle G."/>
        </authorList>
    </citation>
    <scope>NUCLEOTIDE SEQUENCE [LARGE SCALE GENOMIC DNA]</scope>
    <source>
        <strain evidence="4 5">B-31</strain>
    </source>
</reference>
<evidence type="ECO:0000313" key="4">
    <source>
        <dbReference type="EMBL" id="EWM29552.1"/>
    </source>
</evidence>
<keyword evidence="1 4" id="KW-0378">Hydrolase</keyword>
<proteinExistence type="predicted"/>